<accession>A0A0P6W2V0</accession>
<evidence type="ECO:0000313" key="3">
    <source>
        <dbReference type="Proteomes" id="UP000050398"/>
    </source>
</evidence>
<evidence type="ECO:0000313" key="2">
    <source>
        <dbReference type="EMBL" id="KPL59697.1"/>
    </source>
</evidence>
<dbReference type="OrthoDB" id="9849810at2"/>
<dbReference type="EMBL" id="LIXZ01000006">
    <property type="protein sequence ID" value="KPL59697.1"/>
    <property type="molecule type" value="Genomic_DNA"/>
</dbReference>
<gene>
    <name evidence="2" type="ORF">AM506_09525</name>
</gene>
<keyword evidence="1" id="KW-0812">Transmembrane</keyword>
<sequence length="142" mass="16806">MREIALAFGNIFGGIALIAIFASLWGRFEDYFIVKLTAFRQQLFLFFLTFFIEILFLLTVYFFFNLAFLDALFISCTAFLFFIWVIPYHAHFNMNTDLLFLKKFGLSSPIRIFKPVRSPFFTGTLLFSVFGFIVLFCTYFWF</sequence>
<keyword evidence="1" id="KW-0472">Membrane</keyword>
<keyword evidence="1" id="KW-1133">Transmembrane helix</keyword>
<dbReference type="AlphaFoldDB" id="A0A0P6W2V0"/>
<feature type="transmembrane region" description="Helical" evidence="1">
    <location>
        <begin position="71"/>
        <end position="90"/>
    </location>
</feature>
<evidence type="ECO:0000256" key="1">
    <source>
        <dbReference type="SAM" id="Phobius"/>
    </source>
</evidence>
<name>A0A0P6W2V0_9BACI</name>
<organism evidence="2 3">
    <name type="scientific">Rossellomorea vietnamensis</name>
    <dbReference type="NCBI Taxonomy" id="218284"/>
    <lineage>
        <taxon>Bacteria</taxon>
        <taxon>Bacillati</taxon>
        <taxon>Bacillota</taxon>
        <taxon>Bacilli</taxon>
        <taxon>Bacillales</taxon>
        <taxon>Bacillaceae</taxon>
        <taxon>Rossellomorea</taxon>
    </lineage>
</organism>
<dbReference type="RefSeq" id="WP_060672267.1">
    <property type="nucleotide sequence ID" value="NZ_LIXZ01000006.1"/>
</dbReference>
<reference evidence="2 3" key="1">
    <citation type="submission" date="2015-08" db="EMBL/GenBank/DDBJ databases">
        <title>Draft Genome Sequence of Bacillus vietnamensis UCD-SED5.</title>
        <authorList>
            <person name="Lee R.D."/>
            <person name="Jospin G."/>
            <person name="Lang J.M."/>
            <person name="Coil D.A."/>
            <person name="Eisen J.A."/>
        </authorList>
    </citation>
    <scope>NUCLEOTIDE SEQUENCE [LARGE SCALE GENOMIC DNA]</scope>
    <source>
        <strain evidence="2 3">UCD-SED5</strain>
    </source>
</reference>
<protein>
    <submittedName>
        <fullName evidence="2">Uncharacterized protein</fullName>
    </submittedName>
</protein>
<feature type="transmembrane region" description="Helical" evidence="1">
    <location>
        <begin position="7"/>
        <end position="28"/>
    </location>
</feature>
<proteinExistence type="predicted"/>
<comment type="caution">
    <text evidence="2">The sequence shown here is derived from an EMBL/GenBank/DDBJ whole genome shotgun (WGS) entry which is preliminary data.</text>
</comment>
<feature type="transmembrane region" description="Helical" evidence="1">
    <location>
        <begin position="120"/>
        <end position="141"/>
    </location>
</feature>
<feature type="transmembrane region" description="Helical" evidence="1">
    <location>
        <begin position="43"/>
        <end position="64"/>
    </location>
</feature>
<dbReference type="Proteomes" id="UP000050398">
    <property type="component" value="Unassembled WGS sequence"/>
</dbReference>
<dbReference type="PATRIC" id="fig|218284.4.peg.3562"/>